<name>A0A9P3Q3P4_9MYCO</name>
<dbReference type="Proteomes" id="UP001165663">
    <property type="component" value="Unassembled WGS sequence"/>
</dbReference>
<sequence>MPGKTNVDSAAAVAGDSPAATIETAAAAVHARKVRRYKTDSDPLWPTKRRPALSGYVVTTPTLSLRAERWRRYRVLATGATLPLRSAPPGAQPGGPKT</sequence>
<protein>
    <submittedName>
        <fullName evidence="2">Uncharacterized protein</fullName>
    </submittedName>
</protein>
<gene>
    <name evidence="2" type="ORF">Mkiyose1413_01960</name>
    <name evidence="1" type="ORF">SRL2020028_22430</name>
</gene>
<organism evidence="2 3">
    <name type="scientific">Mycobacterium kiyosense</name>
    <dbReference type="NCBI Taxonomy" id="2871094"/>
    <lineage>
        <taxon>Bacteria</taxon>
        <taxon>Bacillati</taxon>
        <taxon>Actinomycetota</taxon>
        <taxon>Actinomycetes</taxon>
        <taxon>Mycobacteriales</taxon>
        <taxon>Mycobacteriaceae</taxon>
        <taxon>Mycobacterium</taxon>
    </lineage>
</organism>
<evidence type="ECO:0000313" key="1">
    <source>
        <dbReference type="EMBL" id="GLB82987.1"/>
    </source>
</evidence>
<proteinExistence type="predicted"/>
<dbReference type="EMBL" id="BRZI01000001">
    <property type="protein sequence ID" value="GLD28313.1"/>
    <property type="molecule type" value="Genomic_DNA"/>
</dbReference>
<dbReference type="EMBL" id="BRXE01000018">
    <property type="protein sequence ID" value="GLB82987.1"/>
    <property type="molecule type" value="Genomic_DNA"/>
</dbReference>
<dbReference type="Proteomes" id="UP001064782">
    <property type="component" value="Unassembled WGS sequence"/>
</dbReference>
<comment type="caution">
    <text evidence="2">The sequence shown here is derived from an EMBL/GenBank/DDBJ whole genome shotgun (WGS) entry which is preliminary data.</text>
</comment>
<evidence type="ECO:0000313" key="3">
    <source>
        <dbReference type="Proteomes" id="UP001064782"/>
    </source>
</evidence>
<dbReference type="AlphaFoldDB" id="A0A9P3Q3P4"/>
<keyword evidence="3" id="KW-1185">Reference proteome</keyword>
<accession>A0A9P3Q3P4</accession>
<evidence type="ECO:0000313" key="2">
    <source>
        <dbReference type="EMBL" id="GLD28313.1"/>
    </source>
</evidence>
<reference evidence="2" key="1">
    <citation type="submission" date="2022-08" db="EMBL/GenBank/DDBJ databases">
        <title>Mycobacterium kiyosense sp. nov., scotochromogenic slow-glowing species isolated from respiratory specimens.</title>
        <authorList>
            <person name="Fukano H."/>
            <person name="Kazumi Y."/>
            <person name="Sakagami N."/>
            <person name="Ato M."/>
            <person name="Mitarai S."/>
            <person name="Hoshino Y."/>
        </authorList>
    </citation>
    <scope>NUCLEOTIDE SEQUENCE</scope>
    <source>
        <strain evidence="2">1413</strain>
        <strain evidence="1">SRL2020-028</strain>
    </source>
</reference>